<evidence type="ECO:0000313" key="2">
    <source>
        <dbReference type="EMBL" id="TDX84214.1"/>
    </source>
</evidence>
<dbReference type="Pfam" id="PF05751">
    <property type="entry name" value="FixH"/>
    <property type="match status" value="1"/>
</dbReference>
<name>A0A4R8IFJ7_9FLAO</name>
<accession>A0A4R8IFJ7</accession>
<feature type="transmembrane region" description="Helical" evidence="1">
    <location>
        <begin position="6"/>
        <end position="28"/>
    </location>
</feature>
<dbReference type="AlphaFoldDB" id="A0A4R8IFJ7"/>
<dbReference type="InterPro" id="IPR008620">
    <property type="entry name" value="FixH"/>
</dbReference>
<evidence type="ECO:0000256" key="1">
    <source>
        <dbReference type="SAM" id="Phobius"/>
    </source>
</evidence>
<keyword evidence="3" id="KW-1185">Reference proteome</keyword>
<dbReference type="RefSeq" id="WP_133944237.1">
    <property type="nucleotide sequence ID" value="NZ_SOEO01000002.1"/>
</dbReference>
<reference evidence="2 3" key="1">
    <citation type="submission" date="2019-03" db="EMBL/GenBank/DDBJ databases">
        <title>Genomic Encyclopedia of Type Strains, Phase III (KMG-III): the genomes of soil and plant-associated and newly described type strains.</title>
        <authorList>
            <person name="Whitman W."/>
        </authorList>
    </citation>
    <scope>NUCLEOTIDE SEQUENCE [LARGE SCALE GENOMIC DNA]</scope>
    <source>
        <strain evidence="2 3">CGMCC 1.12802</strain>
    </source>
</reference>
<keyword evidence="1" id="KW-1133">Transmembrane helix</keyword>
<dbReference type="Proteomes" id="UP000295313">
    <property type="component" value="Unassembled WGS sequence"/>
</dbReference>
<keyword evidence="1" id="KW-0472">Membrane</keyword>
<comment type="caution">
    <text evidence="2">The sequence shown here is derived from an EMBL/GenBank/DDBJ whole genome shotgun (WGS) entry which is preliminary data.</text>
</comment>
<dbReference type="EMBL" id="SOEO01000002">
    <property type="protein sequence ID" value="TDX84214.1"/>
    <property type="molecule type" value="Genomic_DNA"/>
</dbReference>
<protein>
    <submittedName>
        <fullName evidence="2">FixH protein</fullName>
    </submittedName>
</protein>
<organism evidence="2 3">
    <name type="scientific">Epilithonimonas xixisoli</name>
    <dbReference type="NCBI Taxonomy" id="1476462"/>
    <lineage>
        <taxon>Bacteria</taxon>
        <taxon>Pseudomonadati</taxon>
        <taxon>Bacteroidota</taxon>
        <taxon>Flavobacteriia</taxon>
        <taxon>Flavobacteriales</taxon>
        <taxon>Weeksellaceae</taxon>
        <taxon>Chryseobacterium group</taxon>
        <taxon>Epilithonimonas</taxon>
    </lineage>
</organism>
<keyword evidence="1" id="KW-0812">Transmembrane</keyword>
<proteinExistence type="predicted"/>
<sequence>MKKLNWGHGLMIALGCFILFILFLILVFPIGKQNADMISDNYYEEELKYQDVIDAKENAAQLKEVPAYKATAEGMEITFPESIKVDDNKVEFILFRTEDSNLDIKKELNLENHKFVIPKKVVSLGSYTLKLKWTENKKPYQVDYDILWK</sequence>
<dbReference type="OrthoDB" id="1493774at2"/>
<dbReference type="PROSITE" id="PS51257">
    <property type="entry name" value="PROKAR_LIPOPROTEIN"/>
    <property type="match status" value="1"/>
</dbReference>
<gene>
    <name evidence="2" type="ORF">B0I22_1817</name>
</gene>
<evidence type="ECO:0000313" key="3">
    <source>
        <dbReference type="Proteomes" id="UP000295313"/>
    </source>
</evidence>